<dbReference type="Pfam" id="PF04402">
    <property type="entry name" value="SIMPL"/>
    <property type="match status" value="1"/>
</dbReference>
<dbReference type="OrthoDB" id="9813144at2"/>
<dbReference type="KEGG" id="nba:CUN60_00485"/>
<accession>A0A2I7N307</accession>
<dbReference type="AlphaFoldDB" id="A0A2I7N307"/>
<dbReference type="PANTHER" id="PTHR34387:SF2">
    <property type="entry name" value="SLR1258 PROTEIN"/>
    <property type="match status" value="1"/>
</dbReference>
<dbReference type="PANTHER" id="PTHR34387">
    <property type="entry name" value="SLR1258 PROTEIN"/>
    <property type="match status" value="1"/>
</dbReference>
<evidence type="ECO:0000313" key="3">
    <source>
        <dbReference type="Proteomes" id="UP000236655"/>
    </source>
</evidence>
<evidence type="ECO:0000313" key="2">
    <source>
        <dbReference type="EMBL" id="AUR50836.1"/>
    </source>
</evidence>
<name>A0A2I7N307_9NEIS</name>
<reference evidence="3" key="1">
    <citation type="submission" date="2017-11" db="EMBL/GenBank/DDBJ databases">
        <authorList>
            <person name="Chan K.G."/>
            <person name="Lee L.S."/>
        </authorList>
    </citation>
    <scope>NUCLEOTIDE SEQUENCE [LARGE SCALE GENOMIC DNA]</scope>
    <source>
        <strain evidence="3">DSM 100970</strain>
    </source>
</reference>
<keyword evidence="3" id="KW-1185">Reference proteome</keyword>
<feature type="signal peptide" evidence="1">
    <location>
        <begin position="1"/>
        <end position="19"/>
    </location>
</feature>
<protein>
    <recommendedName>
        <fullName evidence="4">26 kDa periplasmic immunogenic protein</fullName>
    </recommendedName>
</protein>
<keyword evidence="1" id="KW-0732">Signal</keyword>
<dbReference type="Proteomes" id="UP000236655">
    <property type="component" value="Chromosome"/>
</dbReference>
<evidence type="ECO:0008006" key="4">
    <source>
        <dbReference type="Google" id="ProtNLM"/>
    </source>
</evidence>
<dbReference type="EMBL" id="CP024847">
    <property type="protein sequence ID" value="AUR50836.1"/>
    <property type="molecule type" value="Genomic_DNA"/>
</dbReference>
<dbReference type="InterPro" id="IPR007497">
    <property type="entry name" value="SIMPL/DUF541"/>
</dbReference>
<gene>
    <name evidence="2" type="ORF">CUN60_00485</name>
</gene>
<dbReference type="InterPro" id="IPR052022">
    <property type="entry name" value="26kDa_periplasmic_antigen"/>
</dbReference>
<proteinExistence type="predicted"/>
<sequence length="234" mass="24866">MKKIGLALMFAGCIGIANAVAVDNNRTITSTGHGEVEIPQKIALISLTINEVAKKPQEAQEQARQKFEQILSAIKQVQTQAIYSSMVSVTPNWSYADNQSKITGYTANYSIQVKTGIMNSGAVIDKAVANGASIVGNPQLSATDKDRLEAQLQAIKLATADARTKTEASLSALGLKPKTTKQITIQNENQPRPPLMMPRMAAMKASADSGSIPATEVIAGMDTVSADVTIVSEY</sequence>
<dbReference type="RefSeq" id="WP_102950136.1">
    <property type="nucleotide sequence ID" value="NZ_CP024847.1"/>
</dbReference>
<dbReference type="Gene3D" id="3.30.70.2970">
    <property type="entry name" value="Protein of unknown function (DUF541), domain 2"/>
    <property type="match status" value="1"/>
</dbReference>
<dbReference type="Gene3D" id="3.30.110.170">
    <property type="entry name" value="Protein of unknown function (DUF541), domain 1"/>
    <property type="match status" value="1"/>
</dbReference>
<feature type="chain" id="PRO_5014394729" description="26 kDa periplasmic immunogenic protein" evidence="1">
    <location>
        <begin position="20"/>
        <end position="234"/>
    </location>
</feature>
<evidence type="ECO:0000256" key="1">
    <source>
        <dbReference type="SAM" id="SignalP"/>
    </source>
</evidence>
<dbReference type="GO" id="GO:0006974">
    <property type="term" value="P:DNA damage response"/>
    <property type="evidence" value="ECO:0007669"/>
    <property type="project" value="TreeGrafter"/>
</dbReference>
<organism evidence="2 3">
    <name type="scientific">Aquella oligotrophica</name>
    <dbReference type="NCBI Taxonomy" id="2067065"/>
    <lineage>
        <taxon>Bacteria</taxon>
        <taxon>Pseudomonadati</taxon>
        <taxon>Pseudomonadota</taxon>
        <taxon>Betaproteobacteria</taxon>
        <taxon>Neisseriales</taxon>
        <taxon>Neisseriaceae</taxon>
        <taxon>Aquella</taxon>
    </lineage>
</organism>